<organism evidence="1 2">
    <name type="scientific">Prunus dulcis</name>
    <name type="common">Almond</name>
    <name type="synonym">Amygdalus dulcis</name>
    <dbReference type="NCBI Taxonomy" id="3755"/>
    <lineage>
        <taxon>Eukaryota</taxon>
        <taxon>Viridiplantae</taxon>
        <taxon>Streptophyta</taxon>
        <taxon>Embryophyta</taxon>
        <taxon>Tracheophyta</taxon>
        <taxon>Spermatophyta</taxon>
        <taxon>Magnoliopsida</taxon>
        <taxon>eudicotyledons</taxon>
        <taxon>Gunneridae</taxon>
        <taxon>Pentapetalae</taxon>
        <taxon>rosids</taxon>
        <taxon>fabids</taxon>
        <taxon>Rosales</taxon>
        <taxon>Rosaceae</taxon>
        <taxon>Amygdaloideae</taxon>
        <taxon>Amygdaleae</taxon>
        <taxon>Prunus</taxon>
    </lineage>
</organism>
<name>A0AAD4Z984_PRUDU</name>
<dbReference type="Proteomes" id="UP001054821">
    <property type="component" value="Chromosome 3"/>
</dbReference>
<comment type="caution">
    <text evidence="1">The sequence shown here is derived from an EMBL/GenBank/DDBJ whole genome shotgun (WGS) entry which is preliminary data.</text>
</comment>
<sequence>MTQIAFTSDCRKSAYNLLSSAGHQLSICFQLYKLNERMLLYFQKFGVRILVRFLNRRALWMLIVKTAKVEFLMETCLVDEMVVFEVK</sequence>
<dbReference type="EMBL" id="JAJFAZ020000003">
    <property type="protein sequence ID" value="KAI5337239.1"/>
    <property type="molecule type" value="Genomic_DNA"/>
</dbReference>
<proteinExistence type="predicted"/>
<keyword evidence="2" id="KW-1185">Reference proteome</keyword>
<reference evidence="1 2" key="1">
    <citation type="journal article" date="2022" name="G3 (Bethesda)">
        <title>Whole-genome sequence and methylome profiling of the almond [Prunus dulcis (Mill.) D.A. Webb] cultivar 'Nonpareil'.</title>
        <authorList>
            <person name="D'Amico-Willman K.M."/>
            <person name="Ouma W.Z."/>
            <person name="Meulia T."/>
            <person name="Sideli G.M."/>
            <person name="Gradziel T.M."/>
            <person name="Fresnedo-Ramirez J."/>
        </authorList>
    </citation>
    <scope>NUCLEOTIDE SEQUENCE [LARGE SCALE GENOMIC DNA]</scope>
    <source>
        <strain evidence="1">Clone GOH B32 T37-40</strain>
    </source>
</reference>
<protein>
    <submittedName>
        <fullName evidence="1">Uncharacterized protein</fullName>
    </submittedName>
</protein>
<dbReference type="AlphaFoldDB" id="A0AAD4Z984"/>
<evidence type="ECO:0000313" key="1">
    <source>
        <dbReference type="EMBL" id="KAI5337239.1"/>
    </source>
</evidence>
<accession>A0AAD4Z984</accession>
<gene>
    <name evidence="1" type="ORF">L3X38_016508</name>
</gene>
<evidence type="ECO:0000313" key="2">
    <source>
        <dbReference type="Proteomes" id="UP001054821"/>
    </source>
</evidence>